<dbReference type="OrthoDB" id="2918624at2"/>
<comment type="caution">
    <text evidence="1">The sequence shown here is derived from an EMBL/GenBank/DDBJ whole genome shotgun (WGS) entry which is preliminary data.</text>
</comment>
<keyword evidence="3" id="KW-1185">Reference proteome</keyword>
<dbReference type="EMBL" id="JQAT01000002">
    <property type="protein sequence ID" value="KRN28934.1"/>
    <property type="molecule type" value="Genomic_DNA"/>
</dbReference>
<evidence type="ECO:0000313" key="1">
    <source>
        <dbReference type="EMBL" id="KRN28934.1"/>
    </source>
</evidence>
<dbReference type="PATRIC" id="fig|81857.3.peg.1150"/>
<evidence type="ECO:0000313" key="4">
    <source>
        <dbReference type="Proteomes" id="UP000051751"/>
    </source>
</evidence>
<name>A0A0R2FMH2_9LACO</name>
<dbReference type="Proteomes" id="UP000051751">
    <property type="component" value="Unassembled WGS sequence"/>
</dbReference>
<evidence type="ECO:0000313" key="3">
    <source>
        <dbReference type="Proteomes" id="UP000051645"/>
    </source>
</evidence>
<organism evidence="1 4">
    <name type="scientific">Lactobacillus selangorensis</name>
    <dbReference type="NCBI Taxonomy" id="81857"/>
    <lineage>
        <taxon>Bacteria</taxon>
        <taxon>Bacillati</taxon>
        <taxon>Bacillota</taxon>
        <taxon>Bacilli</taxon>
        <taxon>Lactobacillales</taxon>
        <taxon>Lactobacillaceae</taxon>
        <taxon>Lactobacillus</taxon>
    </lineage>
</organism>
<gene>
    <name evidence="1" type="ORF">IV38_GL001144</name>
    <name evidence="2" type="ORF">IV40_GL000709</name>
</gene>
<dbReference type="Proteomes" id="UP000051645">
    <property type="component" value="Unassembled WGS sequence"/>
</dbReference>
<protein>
    <submittedName>
        <fullName evidence="1">Uncharacterized protein</fullName>
    </submittedName>
</protein>
<dbReference type="STRING" id="81857.IV38_GL001144"/>
<dbReference type="AlphaFoldDB" id="A0A0R2FMH2"/>
<dbReference type="EMBL" id="JQAZ01000002">
    <property type="protein sequence ID" value="KRN32656.1"/>
    <property type="molecule type" value="Genomic_DNA"/>
</dbReference>
<proteinExistence type="predicted"/>
<accession>A0A0R2FMH2</accession>
<sequence>MDNNYEWMQQQIAQLQENEPAYEKRAFLTAFADVVAEQAKRQTQMQGEIDGRAWDHTRW</sequence>
<dbReference type="RefSeq" id="WP_057768917.1">
    <property type="nucleotide sequence ID" value="NZ_JQAT01000002.1"/>
</dbReference>
<reference evidence="3 4" key="1">
    <citation type="journal article" date="2015" name="Genome Announc.">
        <title>Expanding the biotechnology potential of lactobacilli through comparative genomics of 213 strains and associated genera.</title>
        <authorList>
            <person name="Sun Z."/>
            <person name="Harris H.M."/>
            <person name="McCann A."/>
            <person name="Guo C."/>
            <person name="Argimon S."/>
            <person name="Zhang W."/>
            <person name="Yang X."/>
            <person name="Jeffery I.B."/>
            <person name="Cooney J.C."/>
            <person name="Kagawa T.F."/>
            <person name="Liu W."/>
            <person name="Song Y."/>
            <person name="Salvetti E."/>
            <person name="Wrobel A."/>
            <person name="Rasinkangas P."/>
            <person name="Parkhill J."/>
            <person name="Rea M.C."/>
            <person name="O'Sullivan O."/>
            <person name="Ritari J."/>
            <person name="Douillard F.P."/>
            <person name="Paul Ross R."/>
            <person name="Yang R."/>
            <person name="Briner A.E."/>
            <person name="Felis G.E."/>
            <person name="de Vos W.M."/>
            <person name="Barrangou R."/>
            <person name="Klaenhammer T.R."/>
            <person name="Caufield P.W."/>
            <person name="Cui Y."/>
            <person name="Zhang H."/>
            <person name="O'Toole P.W."/>
        </authorList>
    </citation>
    <scope>NUCLEOTIDE SEQUENCE [LARGE SCALE GENOMIC DNA]</scope>
    <source>
        <strain evidence="1 4">ATCC BAA-66</strain>
        <strain evidence="2 3">DSM 13344</strain>
    </source>
</reference>
<evidence type="ECO:0000313" key="2">
    <source>
        <dbReference type="EMBL" id="KRN32656.1"/>
    </source>
</evidence>